<reference evidence="1 2" key="1">
    <citation type="submission" date="2013-02" db="EMBL/GenBank/DDBJ databases">
        <title>The Genome Sequence of Acinetobacter sp. ANC 3994.</title>
        <authorList>
            <consortium name="The Broad Institute Genome Sequencing Platform"/>
            <consortium name="The Broad Institute Genome Sequencing Center for Infectious Disease"/>
            <person name="Cerqueira G."/>
            <person name="Feldgarden M."/>
            <person name="Courvalin P."/>
            <person name="Perichon B."/>
            <person name="Grillot-Courvalin C."/>
            <person name="Clermont D."/>
            <person name="Rocha E."/>
            <person name="Yoon E.-J."/>
            <person name="Nemec A."/>
            <person name="Walker B."/>
            <person name="Young S.K."/>
            <person name="Zeng Q."/>
            <person name="Gargeya S."/>
            <person name="Fitzgerald M."/>
            <person name="Haas B."/>
            <person name="Abouelleil A."/>
            <person name="Alvarado L."/>
            <person name="Arachchi H.M."/>
            <person name="Berlin A.M."/>
            <person name="Chapman S.B."/>
            <person name="Dewar J."/>
            <person name="Goldberg J."/>
            <person name="Griggs A."/>
            <person name="Gujja S."/>
            <person name="Hansen M."/>
            <person name="Howarth C."/>
            <person name="Imamovic A."/>
            <person name="Larimer J."/>
            <person name="McCowan C."/>
            <person name="Murphy C."/>
            <person name="Neiman D."/>
            <person name="Pearson M."/>
            <person name="Priest M."/>
            <person name="Roberts A."/>
            <person name="Saif S."/>
            <person name="Shea T."/>
            <person name="Sisk P."/>
            <person name="Sykes S."/>
            <person name="Wortman J."/>
            <person name="Nusbaum C."/>
            <person name="Birren B."/>
        </authorList>
    </citation>
    <scope>NUCLEOTIDE SEQUENCE [LARGE SCALE GENOMIC DNA]</scope>
    <source>
        <strain evidence="1 2">ANC 3994</strain>
    </source>
</reference>
<proteinExistence type="predicted"/>
<organism evidence="1 2">
    <name type="scientific">Acinetobacter bohemicus ANC 3994</name>
    <dbReference type="NCBI Taxonomy" id="1217715"/>
    <lineage>
        <taxon>Bacteria</taxon>
        <taxon>Pseudomonadati</taxon>
        <taxon>Pseudomonadota</taxon>
        <taxon>Gammaproteobacteria</taxon>
        <taxon>Moraxellales</taxon>
        <taxon>Moraxellaceae</taxon>
        <taxon>Acinetobacter</taxon>
    </lineage>
</organism>
<comment type="caution">
    <text evidence="1">The sequence shown here is derived from an EMBL/GenBank/DDBJ whole genome shotgun (WGS) entry which is preliminary data.</text>
</comment>
<dbReference type="EMBL" id="APOH01000017">
    <property type="protein sequence ID" value="ENU18844.1"/>
    <property type="molecule type" value="Genomic_DNA"/>
</dbReference>
<protein>
    <submittedName>
        <fullName evidence="1">Uncharacterized protein</fullName>
    </submittedName>
</protein>
<dbReference type="RefSeq" id="WP_004649229.1">
    <property type="nucleotide sequence ID" value="NZ_KB849165.1"/>
</dbReference>
<dbReference type="Proteomes" id="UP000013086">
    <property type="component" value="Unassembled WGS sequence"/>
</dbReference>
<gene>
    <name evidence="1" type="ORF">F994_02657</name>
</gene>
<sequence>MSIVSIGYFSFENGHSQAPLLYCISQIIHGGEDLEYYLRGVIGKDPMEPVGGDPGWQLYSDLQKNGTELYYAWVDEEMTGIEPNEGWYDEKTVKFYIREGLENVLKEQPNRKIEIEKIFKKYNL</sequence>
<dbReference type="HOGENOM" id="CLU_2044629_0_0_6"/>
<dbReference type="OrthoDB" id="6692783at2"/>
<dbReference type="AlphaFoldDB" id="N8QC42"/>
<name>N8QC42_9GAMM</name>
<evidence type="ECO:0000313" key="2">
    <source>
        <dbReference type="Proteomes" id="UP000013086"/>
    </source>
</evidence>
<evidence type="ECO:0000313" key="1">
    <source>
        <dbReference type="EMBL" id="ENU18844.1"/>
    </source>
</evidence>
<accession>N8QC42</accession>